<dbReference type="RefSeq" id="WP_099104669.1">
    <property type="nucleotide sequence ID" value="NZ_JAATJF010000001.1"/>
</dbReference>
<dbReference type="SUPFAM" id="SSF49299">
    <property type="entry name" value="PKD domain"/>
    <property type="match status" value="2"/>
</dbReference>
<dbReference type="Proteomes" id="UP000226437">
    <property type="component" value="Unassembled WGS sequence"/>
</dbReference>
<dbReference type="EMBL" id="PDLO01000001">
    <property type="protein sequence ID" value="PHK99690.1"/>
    <property type="molecule type" value="Genomic_DNA"/>
</dbReference>
<feature type="domain" description="PKD" evidence="2">
    <location>
        <begin position="910"/>
        <end position="962"/>
    </location>
</feature>
<name>A0A2G0CIF3_9BACT</name>
<dbReference type="InterPro" id="IPR022409">
    <property type="entry name" value="PKD/Chitinase_dom"/>
</dbReference>
<dbReference type="AlphaFoldDB" id="A0A2G0CIF3"/>
<dbReference type="NCBIfam" id="TIGR04131">
    <property type="entry name" value="Bac_Flav_CTERM"/>
    <property type="match status" value="1"/>
</dbReference>
<sequence>MSNFTKCLLLITLNLLSLGLVAQTSCGQEEPFLLPPTSTFCADSVGMVTVNFKIYNNGDPGTYRVKFPDGSDTLYTGVVNTVDVKKRFLFDCGAPPGKPTPPSDGALYFEYAGALTVVREDCVDERGDNQKGTYDFRVVPNPIVNIKHSNLKCIEEPFKVNFEGKMCSDKLVESYQWYIDGERIEGATSKKFSGYEFGEPGTYVVKLEVTPYKGCDKYYYEKTIVIQPLPKVELSYYVDTTQLCDETIQVFPNATYKFATSFKWSSNSDDVSFSDSSSPNPVITIQNNQAGTKTITVLASNQNCSAKPQSFDITTQRGQGIAVLEDIVTCTGYVLDLCEYLEYTPTPDNIRWSANVPNVSFSDSTALCPLVTFGDVGEVVLTASGTDACGEAFAIPVDVRVRDGARLQIDISSIDTLCTTEAPIALLDFIEPAFKVSRITGAGVVDNIFDPSVVEGKTEITVIDSCGAIYPLEFLVIPQEKYTGIQPEVCVGGTVDLAAIQAGNYTGTGVTNNVFESAGLTPGTYEIAFSSQSYCGGEDTLYIKVQEYPVAAFEIVTDSCGAGDAGAVYAGLESILLENRSSAQTKSFTVVETGQTAKNREKAKFTFLEPGVYTIEQVVTFPGGVCSDTIRKTIEVLFPPRIDFSYVMDSTVCDSITLDFSAGLQPADVSYRWAFSSTDRSESAAPQIDLLRPLAPEVLGVDVSVMNSCYTTADTFGVVLPLRFRVSFDVLNDNNTVCSDDTIFLANTSVNADNFRVSYPDGRMGTQLPTSLVLRNEEQKVLKYPITLQGSNVSCPDERVTDTIYVLPITTEAAFSLDYDNVCSSTEVTLTNASTPGALTFVHWGDNSSPQLIDELEPITHTYRVDTDTEFQISLSAQLCGIDTFRNEITVRPSPDASFEITAVDANCEGEDMVFTSTAATAPFGLNWDFGDGQNSQERNPVYAYDKPGNYMVYAEAVSENGCTSVDSMKLSIGTYNGAPISYTMPPSVCMDSPFDLELNAPLTGWTIDYGNGLISDEPIERPYFDEGTYVMKLTATSANGCHTDSSTVVKVFPSFDATIRTANRDTLVELGDALDLRVQVYPPRNITEVLWTGDSILNPTSPYTTARPLNDGFYSINLTDEHGCVASDSMRVSVRKNYEDRIYAPNAFSPNGDGYNETFGLEVKSHTVRAIRYLRVISRYGAVVYECTDCPTGTVGNGWDGTLGGKPLQSSVYLWAAEVEFVDGSSQLMTGDIALLR</sequence>
<dbReference type="Pfam" id="PF18911">
    <property type="entry name" value="PKD_4"/>
    <property type="match status" value="1"/>
</dbReference>
<dbReference type="OrthoDB" id="7794186at2"/>
<accession>A0A2G0CIF3</accession>
<gene>
    <name evidence="3" type="ORF">CGL56_01170</name>
</gene>
<dbReference type="InterPro" id="IPR026341">
    <property type="entry name" value="T9SS_type_B"/>
</dbReference>
<dbReference type="InterPro" id="IPR035986">
    <property type="entry name" value="PKD_dom_sf"/>
</dbReference>
<protein>
    <recommendedName>
        <fullName evidence="2">PKD domain-containing protein</fullName>
    </recommendedName>
</protein>
<dbReference type="InterPro" id="IPR013783">
    <property type="entry name" value="Ig-like_fold"/>
</dbReference>
<dbReference type="Gene3D" id="2.60.40.10">
    <property type="entry name" value="Immunoglobulins"/>
    <property type="match status" value="1"/>
</dbReference>
<dbReference type="PROSITE" id="PS50093">
    <property type="entry name" value="PKD"/>
    <property type="match status" value="1"/>
</dbReference>
<evidence type="ECO:0000313" key="3">
    <source>
        <dbReference type="EMBL" id="PHK99690.1"/>
    </source>
</evidence>
<dbReference type="InterPro" id="IPR000601">
    <property type="entry name" value="PKD_dom"/>
</dbReference>
<comment type="caution">
    <text evidence="3">The sequence shown here is derived from an EMBL/GenBank/DDBJ whole genome shotgun (WGS) entry which is preliminary data.</text>
</comment>
<feature type="chain" id="PRO_5013618933" description="PKD domain-containing protein" evidence="1">
    <location>
        <begin position="23"/>
        <end position="1238"/>
    </location>
</feature>
<feature type="signal peptide" evidence="1">
    <location>
        <begin position="1"/>
        <end position="22"/>
    </location>
</feature>
<evidence type="ECO:0000259" key="2">
    <source>
        <dbReference type="PROSITE" id="PS50093"/>
    </source>
</evidence>
<dbReference type="CDD" id="cd00146">
    <property type="entry name" value="PKD"/>
    <property type="match status" value="1"/>
</dbReference>
<organism evidence="3 4">
    <name type="scientific">Neolewinella marina</name>
    <dbReference type="NCBI Taxonomy" id="438751"/>
    <lineage>
        <taxon>Bacteria</taxon>
        <taxon>Pseudomonadati</taxon>
        <taxon>Bacteroidota</taxon>
        <taxon>Saprospiria</taxon>
        <taxon>Saprospirales</taxon>
        <taxon>Lewinellaceae</taxon>
        <taxon>Neolewinella</taxon>
    </lineage>
</organism>
<evidence type="ECO:0000313" key="4">
    <source>
        <dbReference type="Proteomes" id="UP000226437"/>
    </source>
</evidence>
<dbReference type="SMART" id="SM00089">
    <property type="entry name" value="PKD"/>
    <property type="match status" value="2"/>
</dbReference>
<dbReference type="Pfam" id="PF13585">
    <property type="entry name" value="CHU_C"/>
    <property type="match status" value="1"/>
</dbReference>
<proteinExistence type="predicted"/>
<keyword evidence="4" id="KW-1185">Reference proteome</keyword>
<evidence type="ECO:0000256" key="1">
    <source>
        <dbReference type="SAM" id="SignalP"/>
    </source>
</evidence>
<reference evidence="3 4" key="1">
    <citation type="submission" date="2017-10" db="EMBL/GenBank/DDBJ databases">
        <title>The draft genome sequence of Lewinella marina KCTC 32374.</title>
        <authorList>
            <person name="Wang K."/>
        </authorList>
    </citation>
    <scope>NUCLEOTIDE SEQUENCE [LARGE SCALE GENOMIC DNA]</scope>
    <source>
        <strain evidence="3 4">MKG-38</strain>
    </source>
</reference>
<keyword evidence="1" id="KW-0732">Signal</keyword>